<feature type="region of interest" description="Disordered" evidence="1">
    <location>
        <begin position="71"/>
        <end position="135"/>
    </location>
</feature>
<sequence length="715" mass="82637">MNNIFLFISYYSVVYVKYTNCLEVPESMPLHYFDGKDWVTVKPRNIEVKPEVSRPINITELLDLEKLSRLLQPMKQETTPETTTTTTTTTRKPTTKPTTAKKPTTKKPTGNKKPTAKPTTKTTKTTTRKPRSTQRRLKFMTKRTIPPSSRCMYNLCNEKSTTMRHKKVYEIWKRVWKKTTAEANPTTLIPPLIPGWIIHQVTDKRVIEFPMTVTMNYLRSQKTTKATTRTTKKATIRTTRKATTRTTTKPTTRTTTTRATTTPKPTTKQVTKPPGRSNMNMTEFPTLPKNWMELMKEFVKVFKSVNTTTMCERSSSKETTNAPLNFLLSENRQKMTNVEDLINILNDGVQIDNGLVDDLIDARNQLRNTETVTDAELPLSENLVLEHNIASIKNDNYQLKNKYLYLKGSSLKGYFDKKRTAYEKEDDALSRDGEISAYINVFINRYLKTDSTSQPQQTTVKYNDIQALIDIIHGKISPEEVLRNTDKQRDVGIESLVENMEVQNTVTKKIFRANSDADSTQLLKKHRDHWKERDIRKHLNKIKEKYSEKQNEEQRQIISPTLDNAVVFTSNKTNPKTNADSQNDKKILGNEDIQSLFSNFVMFLLKNISADAQKVTKPIKETKEPKLDYKTLELILKLNKINPFLTKLPSKPTEDSQPLIKDIEIDNLPINYFSDKDEILNYNEEDDYYERYDTKGIEKGLTKGSLGIKDNYYNY</sequence>
<dbReference type="GeneID" id="118272250"/>
<dbReference type="OrthoDB" id="7476125at2759"/>
<dbReference type="GO" id="GO:0003714">
    <property type="term" value="F:transcription corepressor activity"/>
    <property type="evidence" value="ECO:0007669"/>
    <property type="project" value="TreeGrafter"/>
</dbReference>
<proteinExistence type="predicted"/>
<evidence type="ECO:0000313" key="3">
    <source>
        <dbReference type="RefSeq" id="XP_050549903.1"/>
    </source>
</evidence>
<feature type="compositionally biased region" description="Low complexity" evidence="1">
    <location>
        <begin position="79"/>
        <end position="125"/>
    </location>
</feature>
<gene>
    <name evidence="3" type="primary">LOC118272250</name>
</gene>
<dbReference type="GO" id="GO:0003713">
    <property type="term" value="F:transcription coactivator activity"/>
    <property type="evidence" value="ECO:0007669"/>
    <property type="project" value="TreeGrafter"/>
</dbReference>
<feature type="compositionally biased region" description="Basic residues" evidence="1">
    <location>
        <begin position="126"/>
        <end position="135"/>
    </location>
</feature>
<dbReference type="GO" id="GO:0016605">
    <property type="term" value="C:PML body"/>
    <property type="evidence" value="ECO:0007669"/>
    <property type="project" value="TreeGrafter"/>
</dbReference>
<dbReference type="PANTHER" id="PTHR12766">
    <property type="entry name" value="DEATH DOMAIN-ASSOCIATED PROTEIN 6 DAXX"/>
    <property type="match status" value="1"/>
</dbReference>
<feature type="compositionally biased region" description="Low complexity" evidence="1">
    <location>
        <begin position="244"/>
        <end position="268"/>
    </location>
</feature>
<dbReference type="RefSeq" id="XP_050549903.1">
    <property type="nucleotide sequence ID" value="XM_050693946.1"/>
</dbReference>
<dbReference type="GO" id="GO:0050681">
    <property type="term" value="F:nuclear androgen receptor binding"/>
    <property type="evidence" value="ECO:0007669"/>
    <property type="project" value="TreeGrafter"/>
</dbReference>
<name>A0A9R0DMN3_SPOFR</name>
<reference evidence="3" key="1">
    <citation type="submission" date="2025-08" db="UniProtKB">
        <authorList>
            <consortium name="RefSeq"/>
        </authorList>
    </citation>
    <scope>IDENTIFICATION</scope>
    <source>
        <tissue evidence="3">Whole larval tissue</tissue>
    </source>
</reference>
<dbReference type="PANTHER" id="PTHR12766:SF7">
    <property type="entry name" value="DEATH DOMAIN-ASSOCIATED PROTEIN 6"/>
    <property type="match status" value="1"/>
</dbReference>
<keyword evidence="2" id="KW-1185">Reference proteome</keyword>
<dbReference type="Proteomes" id="UP000829999">
    <property type="component" value="Chromosome 5"/>
</dbReference>
<feature type="region of interest" description="Disordered" evidence="1">
    <location>
        <begin position="224"/>
        <end position="282"/>
    </location>
</feature>
<protein>
    <submittedName>
        <fullName evidence="3">Uncharacterized protein DDB_G0290587-like</fullName>
    </submittedName>
</protein>
<organism evidence="2 3">
    <name type="scientific">Spodoptera frugiperda</name>
    <name type="common">Fall armyworm</name>
    <dbReference type="NCBI Taxonomy" id="7108"/>
    <lineage>
        <taxon>Eukaryota</taxon>
        <taxon>Metazoa</taxon>
        <taxon>Ecdysozoa</taxon>
        <taxon>Arthropoda</taxon>
        <taxon>Hexapoda</taxon>
        <taxon>Insecta</taxon>
        <taxon>Pterygota</taxon>
        <taxon>Neoptera</taxon>
        <taxon>Endopterygota</taxon>
        <taxon>Lepidoptera</taxon>
        <taxon>Glossata</taxon>
        <taxon>Ditrysia</taxon>
        <taxon>Noctuoidea</taxon>
        <taxon>Noctuidae</taxon>
        <taxon>Amphipyrinae</taxon>
        <taxon>Spodoptera</taxon>
    </lineage>
</organism>
<feature type="compositionally biased region" description="Basic residues" evidence="1">
    <location>
        <begin position="230"/>
        <end position="243"/>
    </location>
</feature>
<evidence type="ECO:0000256" key="1">
    <source>
        <dbReference type="SAM" id="MobiDB-lite"/>
    </source>
</evidence>
<evidence type="ECO:0000313" key="2">
    <source>
        <dbReference type="Proteomes" id="UP000829999"/>
    </source>
</evidence>
<accession>A0A9R0DMN3</accession>
<dbReference type="AlphaFoldDB" id="A0A9R0DMN3"/>